<organism evidence="9">
    <name type="scientific">Physcomitrium patens</name>
    <name type="common">Spreading-leaved earth moss</name>
    <name type="synonym">Physcomitrella patens</name>
    <dbReference type="NCBI Taxonomy" id="3218"/>
    <lineage>
        <taxon>Eukaryota</taxon>
        <taxon>Viridiplantae</taxon>
        <taxon>Streptophyta</taxon>
        <taxon>Embryophyta</taxon>
        <taxon>Bryophyta</taxon>
        <taxon>Bryophytina</taxon>
        <taxon>Bryopsida</taxon>
        <taxon>Funariidae</taxon>
        <taxon>Funariales</taxon>
        <taxon>Funariaceae</taxon>
        <taxon>Physcomitrium</taxon>
    </lineage>
</organism>
<comment type="similarity">
    <text evidence="2">Belongs to the SAP30 family.</text>
</comment>
<dbReference type="GO" id="GO:0006355">
    <property type="term" value="P:regulation of DNA-templated transcription"/>
    <property type="evidence" value="ECO:0000318"/>
    <property type="project" value="GO_Central"/>
</dbReference>
<sequence>MGFTEESFHSHSHSGEDSGDELLSALPRHTKVVVTGNNRTKSVLVGLHGVVTKAVGLGGWHWLVLTNGDEVKLQRNALSVIEGPSGLEEVEDNEDYSFPSRTSQENNIRRNSFRVQPRKLVCPVSSNPGMAGQVGKTTQCGYANDRRGGFVERRSSSSRCLPSVNFSKLEIAALKRYLRHFKLVEGGPNSSREQLVDAVCRHFMSQELDEGKVIMGFMRAAKRLRI</sequence>
<dbReference type="FunCoup" id="A0A2K1K2A8">
    <property type="interactions" value="461"/>
</dbReference>
<keyword evidence="3" id="KW-0678">Repressor</keyword>
<dbReference type="PANTHER" id="PTHR13286">
    <property type="entry name" value="SAP30"/>
    <property type="match status" value="1"/>
</dbReference>
<dbReference type="EnsemblPlants" id="Pp3c9_6670V3.1">
    <property type="protein sequence ID" value="Pp3c9_6670V3.1"/>
    <property type="gene ID" value="Pp3c9_6670"/>
</dbReference>
<evidence type="ECO:0000256" key="1">
    <source>
        <dbReference type="ARBA" id="ARBA00004123"/>
    </source>
</evidence>
<dbReference type="PANTHER" id="PTHR13286:SF6">
    <property type="entry name" value="HISTONE DEACETYLASE COMPLEX SUBUNIT SAP30L-RELATED"/>
    <property type="match status" value="1"/>
</dbReference>
<dbReference type="InterPro" id="IPR025718">
    <property type="entry name" value="SAP30_Sin3-bd"/>
</dbReference>
<dbReference type="Pfam" id="PF13867">
    <property type="entry name" value="SAP30_Sin3_bdg"/>
    <property type="match status" value="1"/>
</dbReference>
<evidence type="ECO:0000313" key="10">
    <source>
        <dbReference type="EnsemblPlants" id="Pp3c9_6670V3.1"/>
    </source>
</evidence>
<dbReference type="InterPro" id="IPR024145">
    <property type="entry name" value="His_deAcase_SAP30/SAP30L"/>
</dbReference>
<evidence type="ECO:0000256" key="3">
    <source>
        <dbReference type="ARBA" id="ARBA00022491"/>
    </source>
</evidence>
<name>A0A2K1K2A8_PHYPA</name>
<evidence type="ECO:0000313" key="9">
    <source>
        <dbReference type="EMBL" id="PNR47911.1"/>
    </source>
</evidence>
<dbReference type="GO" id="GO:0003712">
    <property type="term" value="F:transcription coregulator activity"/>
    <property type="evidence" value="ECO:0000318"/>
    <property type="project" value="GO_Central"/>
</dbReference>
<dbReference type="GO" id="GO:0000118">
    <property type="term" value="C:histone deacetylase complex"/>
    <property type="evidence" value="ECO:0000318"/>
    <property type="project" value="GO_Central"/>
</dbReference>
<feature type="domain" description="Histone deacetylase complex subunit SAP30 Sin3 binding" evidence="8">
    <location>
        <begin position="169"/>
        <end position="222"/>
    </location>
</feature>
<keyword evidence="4" id="KW-0805">Transcription regulation</keyword>
<dbReference type="Gene3D" id="6.10.160.20">
    <property type="match status" value="1"/>
</dbReference>
<dbReference type="GeneID" id="112286984"/>
<gene>
    <name evidence="10" type="primary">LOC112286984</name>
    <name evidence="9" type="ORF">PHYPA_012384</name>
</gene>
<feature type="region of interest" description="Disordered" evidence="7">
    <location>
        <begin position="1"/>
        <end position="21"/>
    </location>
</feature>
<dbReference type="InterPro" id="IPR038291">
    <property type="entry name" value="SAP30_C_sf"/>
</dbReference>
<dbReference type="RefSeq" id="XP_024385285.1">
    <property type="nucleotide sequence ID" value="XM_024529517.2"/>
</dbReference>
<dbReference type="AlphaFoldDB" id="A0A2K1K2A8"/>
<dbReference type="Gramene" id="Pp3c9_6670V3.1">
    <property type="protein sequence ID" value="Pp3c9_6670V3.1"/>
    <property type="gene ID" value="Pp3c9_6670"/>
</dbReference>
<evidence type="ECO:0000256" key="5">
    <source>
        <dbReference type="ARBA" id="ARBA00023163"/>
    </source>
</evidence>
<dbReference type="Proteomes" id="UP000006727">
    <property type="component" value="Chromosome 9"/>
</dbReference>
<evidence type="ECO:0000256" key="2">
    <source>
        <dbReference type="ARBA" id="ARBA00006283"/>
    </source>
</evidence>
<dbReference type="EMBL" id="ABEU02000009">
    <property type="protein sequence ID" value="PNR47911.1"/>
    <property type="molecule type" value="Genomic_DNA"/>
</dbReference>
<keyword evidence="11" id="KW-1185">Reference proteome</keyword>
<keyword evidence="6" id="KW-0539">Nucleus</keyword>
<reference evidence="9 11" key="2">
    <citation type="journal article" date="2018" name="Plant J.">
        <title>The Physcomitrella patens chromosome-scale assembly reveals moss genome structure and evolution.</title>
        <authorList>
            <person name="Lang D."/>
            <person name="Ullrich K.K."/>
            <person name="Murat F."/>
            <person name="Fuchs J."/>
            <person name="Jenkins J."/>
            <person name="Haas F.B."/>
            <person name="Piednoel M."/>
            <person name="Gundlach H."/>
            <person name="Van Bel M."/>
            <person name="Meyberg R."/>
            <person name="Vives C."/>
            <person name="Morata J."/>
            <person name="Symeonidi A."/>
            <person name="Hiss M."/>
            <person name="Muchero W."/>
            <person name="Kamisugi Y."/>
            <person name="Saleh O."/>
            <person name="Blanc G."/>
            <person name="Decker E.L."/>
            <person name="van Gessel N."/>
            <person name="Grimwood J."/>
            <person name="Hayes R.D."/>
            <person name="Graham S.W."/>
            <person name="Gunter L.E."/>
            <person name="McDaniel S.F."/>
            <person name="Hoernstein S.N.W."/>
            <person name="Larsson A."/>
            <person name="Li F.W."/>
            <person name="Perroud P.F."/>
            <person name="Phillips J."/>
            <person name="Ranjan P."/>
            <person name="Rokshar D.S."/>
            <person name="Rothfels C.J."/>
            <person name="Schneider L."/>
            <person name="Shu S."/>
            <person name="Stevenson D.W."/>
            <person name="Thummler F."/>
            <person name="Tillich M."/>
            <person name="Villarreal Aguilar J.C."/>
            <person name="Widiez T."/>
            <person name="Wong G.K."/>
            <person name="Wymore A."/>
            <person name="Zhang Y."/>
            <person name="Zimmer A.D."/>
            <person name="Quatrano R.S."/>
            <person name="Mayer K.F.X."/>
            <person name="Goodstein D."/>
            <person name="Casacuberta J.M."/>
            <person name="Vandepoele K."/>
            <person name="Reski R."/>
            <person name="Cuming A.C."/>
            <person name="Tuskan G.A."/>
            <person name="Maumus F."/>
            <person name="Salse J."/>
            <person name="Schmutz J."/>
            <person name="Rensing S.A."/>
        </authorList>
    </citation>
    <scope>NUCLEOTIDE SEQUENCE [LARGE SCALE GENOMIC DNA]</scope>
    <source>
        <strain evidence="10 11">cv. Gransden 2004</strain>
    </source>
</reference>
<protein>
    <recommendedName>
        <fullName evidence="8">Histone deacetylase complex subunit SAP30 Sin3 binding domain-containing protein</fullName>
    </recommendedName>
</protein>
<evidence type="ECO:0000259" key="8">
    <source>
        <dbReference type="Pfam" id="PF13867"/>
    </source>
</evidence>
<evidence type="ECO:0000256" key="4">
    <source>
        <dbReference type="ARBA" id="ARBA00023015"/>
    </source>
</evidence>
<reference evidence="10" key="3">
    <citation type="submission" date="2020-12" db="UniProtKB">
        <authorList>
            <consortium name="EnsemblPlants"/>
        </authorList>
    </citation>
    <scope>IDENTIFICATION</scope>
</reference>
<dbReference type="Gramene" id="Pp3c9_6670V3.2">
    <property type="protein sequence ID" value="Pp3c9_6670V3.2"/>
    <property type="gene ID" value="Pp3c9_6670"/>
</dbReference>
<reference evidence="9 11" key="1">
    <citation type="journal article" date="2008" name="Science">
        <title>The Physcomitrella genome reveals evolutionary insights into the conquest of land by plants.</title>
        <authorList>
            <person name="Rensing S."/>
            <person name="Lang D."/>
            <person name="Zimmer A."/>
            <person name="Terry A."/>
            <person name="Salamov A."/>
            <person name="Shapiro H."/>
            <person name="Nishiyama T."/>
            <person name="Perroud P.-F."/>
            <person name="Lindquist E."/>
            <person name="Kamisugi Y."/>
            <person name="Tanahashi T."/>
            <person name="Sakakibara K."/>
            <person name="Fujita T."/>
            <person name="Oishi K."/>
            <person name="Shin-I T."/>
            <person name="Kuroki Y."/>
            <person name="Toyoda A."/>
            <person name="Suzuki Y."/>
            <person name="Hashimoto A."/>
            <person name="Yamaguchi K."/>
            <person name="Sugano A."/>
            <person name="Kohara Y."/>
            <person name="Fujiyama A."/>
            <person name="Anterola A."/>
            <person name="Aoki S."/>
            <person name="Ashton N."/>
            <person name="Barbazuk W.B."/>
            <person name="Barker E."/>
            <person name="Bennetzen J."/>
            <person name="Bezanilla M."/>
            <person name="Blankenship R."/>
            <person name="Cho S.H."/>
            <person name="Dutcher S."/>
            <person name="Estelle M."/>
            <person name="Fawcett J.A."/>
            <person name="Gundlach H."/>
            <person name="Hanada K."/>
            <person name="Heyl A."/>
            <person name="Hicks K.A."/>
            <person name="Hugh J."/>
            <person name="Lohr M."/>
            <person name="Mayer K."/>
            <person name="Melkozernov A."/>
            <person name="Murata T."/>
            <person name="Nelson D."/>
            <person name="Pils B."/>
            <person name="Prigge M."/>
            <person name="Reiss B."/>
            <person name="Renner T."/>
            <person name="Rombauts S."/>
            <person name="Rushton P."/>
            <person name="Sanderfoot A."/>
            <person name="Schween G."/>
            <person name="Shiu S.-H."/>
            <person name="Stueber K."/>
            <person name="Theodoulou F.L."/>
            <person name="Tu H."/>
            <person name="Van de Peer Y."/>
            <person name="Verrier P.J."/>
            <person name="Waters E."/>
            <person name="Wood A."/>
            <person name="Yang L."/>
            <person name="Cove D."/>
            <person name="Cuming A."/>
            <person name="Hasebe M."/>
            <person name="Lucas S."/>
            <person name="Mishler D.B."/>
            <person name="Reski R."/>
            <person name="Grigoriev I."/>
            <person name="Quatrano R.S."/>
            <person name="Boore J.L."/>
        </authorList>
    </citation>
    <scope>NUCLEOTIDE SEQUENCE [LARGE SCALE GENOMIC DNA]</scope>
    <source>
        <strain evidence="10 11">cv. Gransden 2004</strain>
    </source>
</reference>
<dbReference type="EnsemblPlants" id="Pp3c9_6670V3.2">
    <property type="protein sequence ID" value="Pp3c9_6670V3.2"/>
    <property type="gene ID" value="Pp3c9_6670"/>
</dbReference>
<feature type="compositionally biased region" description="Basic and acidic residues" evidence="7">
    <location>
        <begin position="1"/>
        <end position="16"/>
    </location>
</feature>
<comment type="subcellular location">
    <subcellularLocation>
        <location evidence="1">Nucleus</location>
    </subcellularLocation>
</comment>
<proteinExistence type="inferred from homology"/>
<evidence type="ECO:0000256" key="7">
    <source>
        <dbReference type="SAM" id="MobiDB-lite"/>
    </source>
</evidence>
<accession>A0A2K1K2A8</accession>
<keyword evidence="5" id="KW-0804">Transcription</keyword>
<evidence type="ECO:0000256" key="6">
    <source>
        <dbReference type="ARBA" id="ARBA00023242"/>
    </source>
</evidence>
<evidence type="ECO:0000313" key="11">
    <source>
        <dbReference type="Proteomes" id="UP000006727"/>
    </source>
</evidence>